<dbReference type="EMBL" id="CP036261">
    <property type="protein sequence ID" value="QDS88727.1"/>
    <property type="molecule type" value="Genomic_DNA"/>
</dbReference>
<dbReference type="Pfam" id="PF10142">
    <property type="entry name" value="PhoPQ_related"/>
    <property type="match status" value="1"/>
</dbReference>
<dbReference type="PANTHER" id="PTHR31497:SF0">
    <property type="entry name" value="AUTOCRINE PROLIFERATION REPRESSOR PROTEIN A"/>
    <property type="match status" value="1"/>
</dbReference>
<feature type="chain" id="PRO_5021897479" evidence="1">
    <location>
        <begin position="24"/>
        <end position="463"/>
    </location>
</feature>
<evidence type="ECO:0000256" key="1">
    <source>
        <dbReference type="SAM" id="SignalP"/>
    </source>
</evidence>
<name>A0A517M1I0_9BACT</name>
<evidence type="ECO:0000313" key="3">
    <source>
        <dbReference type="Proteomes" id="UP000319557"/>
    </source>
</evidence>
<dbReference type="InterPro" id="IPR029058">
    <property type="entry name" value="AB_hydrolase_fold"/>
</dbReference>
<proteinExistence type="predicted"/>
<dbReference type="SUPFAM" id="SSF53474">
    <property type="entry name" value="alpha/beta-Hydrolases"/>
    <property type="match status" value="1"/>
</dbReference>
<keyword evidence="1" id="KW-0732">Signal</keyword>
<reference evidence="2 3" key="1">
    <citation type="submission" date="2019-02" db="EMBL/GenBank/DDBJ databases">
        <title>Deep-cultivation of Planctomycetes and their phenomic and genomic characterization uncovers novel biology.</title>
        <authorList>
            <person name="Wiegand S."/>
            <person name="Jogler M."/>
            <person name="Boedeker C."/>
            <person name="Pinto D."/>
            <person name="Vollmers J."/>
            <person name="Rivas-Marin E."/>
            <person name="Kohn T."/>
            <person name="Peeters S.H."/>
            <person name="Heuer A."/>
            <person name="Rast P."/>
            <person name="Oberbeckmann S."/>
            <person name="Bunk B."/>
            <person name="Jeske O."/>
            <person name="Meyerdierks A."/>
            <person name="Storesund J.E."/>
            <person name="Kallscheuer N."/>
            <person name="Luecker S."/>
            <person name="Lage O.M."/>
            <person name="Pohl T."/>
            <person name="Merkel B.J."/>
            <person name="Hornburger P."/>
            <person name="Mueller R.-W."/>
            <person name="Bruemmer F."/>
            <person name="Labrenz M."/>
            <person name="Spormann A.M."/>
            <person name="Op den Camp H."/>
            <person name="Overmann J."/>
            <person name="Amann R."/>
            <person name="Jetten M.S.M."/>
            <person name="Mascher T."/>
            <person name="Medema M.H."/>
            <person name="Devos D.P."/>
            <person name="Kaster A.-K."/>
            <person name="Ovreas L."/>
            <person name="Rohde M."/>
            <person name="Galperin M.Y."/>
            <person name="Jogler C."/>
        </authorList>
    </citation>
    <scope>NUCLEOTIDE SEQUENCE [LARGE SCALE GENOMIC DNA]</scope>
    <source>
        <strain evidence="2 3">EC9</strain>
    </source>
</reference>
<protein>
    <submittedName>
        <fullName evidence="2">PhoPQ-activated pathogenicity-related protein</fullName>
    </submittedName>
</protein>
<dbReference type="InterPro" id="IPR009199">
    <property type="entry name" value="PhoPQ-act_pathogen-rel_PqaA"/>
</dbReference>
<sequence length="463" mass="51641" precursor="true">MKAAPDMKWICSLLFLFPLLFQAVCCGQDVATEMSLAEMVMQRDDAYGWEICDRGQISDCEYLQLHLTSQRWQGVTWQHTLIVILPPQVDPQQNNALMLIDGGRWKESWNENGPGALPLPETAKLMAVMARDLKSPVAIIRQVPFQPMMGGLHEDALIAMTLKKYYETEDRSWPLLPAMARAASRALDAVTEVAEQEWKLKLDSFTVTGASKRGWTTYLLGATDPRVKAIAPMVIDMLNMEPQMKHQLAAWGAYSPQIEDYTKLGLQKSIGTPAGNELMQMIDPYTQREKLKMPKLVILGTNDPYWPVDAQQFYFEDLPKPRTLLNIPNNGHGLKDISRMIGSISALHRSMITKTPLPTLQSQCIDQAGSTAIVASSDKSPSRVYGWIARSKSRDFRDARWHAKALSAESDGTWRLPLAKPDEGYVVGMIEAQYDGPTTFPLSITTMVQVLPGLKVTTASGAQ</sequence>
<dbReference type="KEGG" id="ruv:EC9_29190"/>
<dbReference type="PIRSF" id="PIRSF014728">
    <property type="entry name" value="PqaA"/>
    <property type="match status" value="1"/>
</dbReference>
<feature type="signal peptide" evidence="1">
    <location>
        <begin position="1"/>
        <end position="23"/>
    </location>
</feature>
<gene>
    <name evidence="2" type="ORF">EC9_29190</name>
</gene>
<dbReference type="PANTHER" id="PTHR31497">
    <property type="entry name" value="AUTOCRINE PROLIFERATION REPRESSOR PROTEIN A"/>
    <property type="match status" value="1"/>
</dbReference>
<dbReference type="Gene3D" id="3.40.50.1820">
    <property type="entry name" value="alpha/beta hydrolase"/>
    <property type="match status" value="1"/>
</dbReference>
<dbReference type="Proteomes" id="UP000319557">
    <property type="component" value="Chromosome"/>
</dbReference>
<organism evidence="2 3">
    <name type="scientific">Rosistilla ulvae</name>
    <dbReference type="NCBI Taxonomy" id="1930277"/>
    <lineage>
        <taxon>Bacteria</taxon>
        <taxon>Pseudomonadati</taxon>
        <taxon>Planctomycetota</taxon>
        <taxon>Planctomycetia</taxon>
        <taxon>Pirellulales</taxon>
        <taxon>Pirellulaceae</taxon>
        <taxon>Rosistilla</taxon>
    </lineage>
</organism>
<evidence type="ECO:0000313" key="2">
    <source>
        <dbReference type="EMBL" id="QDS88727.1"/>
    </source>
</evidence>
<keyword evidence="3" id="KW-1185">Reference proteome</keyword>
<accession>A0A517M1I0</accession>
<dbReference type="AlphaFoldDB" id="A0A517M1I0"/>